<feature type="transmembrane region" description="Helical" evidence="2">
    <location>
        <begin position="12"/>
        <end position="31"/>
    </location>
</feature>
<reference evidence="3 4" key="1">
    <citation type="submission" date="2020-04" db="EMBL/GenBank/DDBJ databases">
        <title>Metagenomic profiling of ammonia- and methane-oxidizing microorganisms in a Dutch drinking water treatment plant.</title>
        <authorList>
            <person name="Poghosyan L."/>
            <person name="Leucker S."/>
        </authorList>
    </citation>
    <scope>NUCLEOTIDE SEQUENCE [LARGE SCALE GENOMIC DNA]</scope>
    <source>
        <strain evidence="3">S-RSF-IL-03</strain>
    </source>
</reference>
<comment type="caution">
    <text evidence="3">The sequence shown here is derived from an EMBL/GenBank/DDBJ whole genome shotgun (WGS) entry which is preliminary data.</text>
</comment>
<accession>A0A849SIZ5</accession>
<feature type="transmembrane region" description="Helical" evidence="2">
    <location>
        <begin position="346"/>
        <end position="366"/>
    </location>
</feature>
<proteinExistence type="predicted"/>
<feature type="transmembrane region" description="Helical" evidence="2">
    <location>
        <begin position="107"/>
        <end position="128"/>
    </location>
</feature>
<feature type="region of interest" description="Disordered" evidence="1">
    <location>
        <begin position="718"/>
        <end position="742"/>
    </location>
</feature>
<feature type="transmembrane region" description="Helical" evidence="2">
    <location>
        <begin position="386"/>
        <end position="405"/>
    </location>
</feature>
<feature type="transmembrane region" description="Helical" evidence="2">
    <location>
        <begin position="249"/>
        <end position="269"/>
    </location>
</feature>
<dbReference type="EMBL" id="JABFRW010000190">
    <property type="protein sequence ID" value="NOT35352.1"/>
    <property type="molecule type" value="Genomic_DNA"/>
</dbReference>
<evidence type="ECO:0000313" key="4">
    <source>
        <dbReference type="Proteomes" id="UP000580839"/>
    </source>
</evidence>
<feature type="transmembrane region" description="Helical" evidence="2">
    <location>
        <begin position="426"/>
        <end position="448"/>
    </location>
</feature>
<gene>
    <name evidence="3" type="ORF">HOP12_14505</name>
</gene>
<evidence type="ECO:0000313" key="3">
    <source>
        <dbReference type="EMBL" id="NOT35352.1"/>
    </source>
</evidence>
<keyword evidence="2" id="KW-1133">Transmembrane helix</keyword>
<organism evidence="3 4">
    <name type="scientific">Eiseniibacteriota bacterium</name>
    <dbReference type="NCBI Taxonomy" id="2212470"/>
    <lineage>
        <taxon>Bacteria</taxon>
        <taxon>Candidatus Eiseniibacteriota</taxon>
    </lineage>
</organism>
<evidence type="ECO:0000256" key="1">
    <source>
        <dbReference type="SAM" id="MobiDB-lite"/>
    </source>
</evidence>
<evidence type="ECO:0008006" key="5">
    <source>
        <dbReference type="Google" id="ProtNLM"/>
    </source>
</evidence>
<name>A0A849SIZ5_UNCEI</name>
<dbReference type="Proteomes" id="UP000580839">
    <property type="component" value="Unassembled WGS sequence"/>
</dbReference>
<protein>
    <recommendedName>
        <fullName evidence="5">YfhO family protein</fullName>
    </recommendedName>
</protein>
<keyword evidence="2" id="KW-0472">Membrane</keyword>
<keyword evidence="2" id="KW-0812">Transmembrane</keyword>
<feature type="transmembrane region" description="Helical" evidence="2">
    <location>
        <begin position="197"/>
        <end position="214"/>
    </location>
</feature>
<evidence type="ECO:0000256" key="2">
    <source>
        <dbReference type="SAM" id="Phobius"/>
    </source>
</evidence>
<dbReference type="AlphaFoldDB" id="A0A849SIZ5"/>
<dbReference type="InterPro" id="IPR018580">
    <property type="entry name" value="Uncharacterised_YfhO"/>
</dbReference>
<dbReference type="PANTHER" id="PTHR38454">
    <property type="entry name" value="INTEGRAL MEMBRANE PROTEIN-RELATED"/>
    <property type="match status" value="1"/>
</dbReference>
<dbReference type="PANTHER" id="PTHR38454:SF1">
    <property type="entry name" value="INTEGRAL MEMBRANE PROTEIN"/>
    <property type="match status" value="1"/>
</dbReference>
<feature type="transmembrane region" description="Helical" evidence="2">
    <location>
        <begin position="149"/>
        <end position="167"/>
    </location>
</feature>
<sequence>MNAARRSAAPGALGSIALVALWALLFAPQLFERRPFVVGDTGRYAAYADFSRDRWAELHERTFWNPYVFMGIPAGASLADPRPQWLPAGLLTTWDALDRASRRMPSALPIIASLLGALAAAWLGRVLWIGQAEERVSPVAPPGSEAAGFVAGALWLLAPGLLVPLAFGHDAQSLTLALLPATLLATHGVAAATSRAAVAGCALLLALCVAFEGLAGHPQFLVIVACLAAPFAIERALRFARPRRLRLHVIATLLGLSMSAAVWLPALLYGRHTQRADSGFALREAARWSAAPLDLLALAWPRAAGFGGPGYHGGLAATDYSHSLGLVGALLAVIGLLAARGREARTARWLAALGAIAAVLSLGTGLPPPLRVLLQLPIGSAFRTPVSWLIVTQCCGALLAARGVLECAGGSARWLRPGFPNAGPRALHRVGVAAIGLVATLAALALFAEVRPVLERATGQVASSSASPGFPLRVPPAPALARLAAADPRHRAWPGDPELGFSNDWIAWRAPQIAGLHGAVPSRWDRAAREDLFLCESVLRACAVGWQCGAAGDSIASAPGECRVVAMHAALPRGYSVASVRVLPDDAAVIAAMRDPSWEPERVAFTTESSAGFEGVRSARCEWIRDDPDRLVIRTSASAEAFWVIADTHFPGWRASLDGAEIPIARVNLMLRGVRVPAGTHRLELDYLPQGWTFAVVVARASWLLWFAGVLATRFRRGPARPDRAGRSARTRGSRSREDSPV</sequence>
<feature type="transmembrane region" description="Helical" evidence="2">
    <location>
        <begin position="320"/>
        <end position="339"/>
    </location>
</feature>